<name>A0AAV7T7T6_PLEWA</name>
<dbReference type="EMBL" id="JANPWB010000007">
    <property type="protein sequence ID" value="KAJ1172483.1"/>
    <property type="molecule type" value="Genomic_DNA"/>
</dbReference>
<feature type="region of interest" description="Disordered" evidence="1">
    <location>
        <begin position="201"/>
        <end position="255"/>
    </location>
</feature>
<evidence type="ECO:0000313" key="3">
    <source>
        <dbReference type="Proteomes" id="UP001066276"/>
    </source>
</evidence>
<sequence length="255" mass="26397">MVAERAQGATISVGPLQKVISGGGDKVCSAPGGRSRVQPHGPHRPLGPVGGEGERYAVISHAIVSGLLPLPPGPRPTHHRSGRGIHLCLPWPRWVRSVSSSPARCLAPSRGSRCRPGPNRFGPAPATVGARTHSAIQASSQGPWRAPQLLVPLGHGFAFHDVPEPTSSLASLRIRGTPCLGRGEHSGPPWTRRGLLSVLRASPPPCFSAPAPTGPGTGQGLITPSGPRDRESRGTVKASGRGPVAQNGHRNSSSL</sequence>
<dbReference type="Proteomes" id="UP001066276">
    <property type="component" value="Chromosome 4_1"/>
</dbReference>
<proteinExistence type="predicted"/>
<dbReference type="AlphaFoldDB" id="A0AAV7T7T6"/>
<evidence type="ECO:0000256" key="1">
    <source>
        <dbReference type="SAM" id="MobiDB-lite"/>
    </source>
</evidence>
<keyword evidence="3" id="KW-1185">Reference proteome</keyword>
<organism evidence="2 3">
    <name type="scientific">Pleurodeles waltl</name>
    <name type="common">Iberian ribbed newt</name>
    <dbReference type="NCBI Taxonomy" id="8319"/>
    <lineage>
        <taxon>Eukaryota</taxon>
        <taxon>Metazoa</taxon>
        <taxon>Chordata</taxon>
        <taxon>Craniata</taxon>
        <taxon>Vertebrata</taxon>
        <taxon>Euteleostomi</taxon>
        <taxon>Amphibia</taxon>
        <taxon>Batrachia</taxon>
        <taxon>Caudata</taxon>
        <taxon>Salamandroidea</taxon>
        <taxon>Salamandridae</taxon>
        <taxon>Pleurodelinae</taxon>
        <taxon>Pleurodeles</taxon>
    </lineage>
</organism>
<accession>A0AAV7T7T6</accession>
<protein>
    <submittedName>
        <fullName evidence="2">Uncharacterized protein</fullName>
    </submittedName>
</protein>
<comment type="caution">
    <text evidence="2">The sequence shown here is derived from an EMBL/GenBank/DDBJ whole genome shotgun (WGS) entry which is preliminary data.</text>
</comment>
<reference evidence="2" key="1">
    <citation type="journal article" date="2022" name="bioRxiv">
        <title>Sequencing and chromosome-scale assembly of the giantPleurodeles waltlgenome.</title>
        <authorList>
            <person name="Brown T."/>
            <person name="Elewa A."/>
            <person name="Iarovenko S."/>
            <person name="Subramanian E."/>
            <person name="Araus A.J."/>
            <person name="Petzold A."/>
            <person name="Susuki M."/>
            <person name="Suzuki K.-i.T."/>
            <person name="Hayashi T."/>
            <person name="Toyoda A."/>
            <person name="Oliveira C."/>
            <person name="Osipova E."/>
            <person name="Leigh N.D."/>
            <person name="Simon A."/>
            <person name="Yun M.H."/>
        </authorList>
    </citation>
    <scope>NUCLEOTIDE SEQUENCE</scope>
    <source>
        <strain evidence="2">20211129_DDA</strain>
        <tissue evidence="2">Liver</tissue>
    </source>
</reference>
<evidence type="ECO:0000313" key="2">
    <source>
        <dbReference type="EMBL" id="KAJ1172483.1"/>
    </source>
</evidence>
<gene>
    <name evidence="2" type="ORF">NDU88_004330</name>
</gene>
<feature type="region of interest" description="Disordered" evidence="1">
    <location>
        <begin position="26"/>
        <end position="48"/>
    </location>
</feature>